<evidence type="ECO:0000256" key="1">
    <source>
        <dbReference type="ARBA" id="ARBA00022737"/>
    </source>
</evidence>
<feature type="repeat" description="TPR" evidence="3">
    <location>
        <begin position="159"/>
        <end position="192"/>
    </location>
</feature>
<dbReference type="InterPro" id="IPR019734">
    <property type="entry name" value="TPR_rpt"/>
</dbReference>
<sequence length="266" mass="30888">MQIDSSKISTSITPFALIDEHSALPQEQEILFTMHTAFRVVEIKQTAKNSRLWEVQLTITGDNDAQFSILTNRINEKIDGRGWRRMGKLMLQVDHLDQAKELYNELLENASNDSDRAFIYHHLGRIKWQHKQYEKAITFYKESLEIYRKILPKDDVSLATIYNNIALAYNNMDDYSEALEFYEKSLKIREKALPPNHPSLTISNWCIGDVYRKIGDYSKALLFLEKALGIFRKSLPSTHPHIKKLMNSIEEVKINFKCSFSLVSAQ</sequence>
<evidence type="ECO:0000256" key="2">
    <source>
        <dbReference type="ARBA" id="ARBA00022803"/>
    </source>
</evidence>
<dbReference type="Proteomes" id="UP000663866">
    <property type="component" value="Unassembled WGS sequence"/>
</dbReference>
<proteinExistence type="predicted"/>
<evidence type="ECO:0000313" key="5">
    <source>
        <dbReference type="EMBL" id="CAF3948024.1"/>
    </source>
</evidence>
<dbReference type="EMBL" id="CAJOBG010001657">
    <property type="protein sequence ID" value="CAF3948024.1"/>
    <property type="molecule type" value="Genomic_DNA"/>
</dbReference>
<dbReference type="EMBL" id="CAJNRF010012599">
    <property type="protein sequence ID" value="CAF2142537.1"/>
    <property type="molecule type" value="Genomic_DNA"/>
</dbReference>
<dbReference type="Proteomes" id="UP000663856">
    <property type="component" value="Unassembled WGS sequence"/>
</dbReference>
<protein>
    <recommendedName>
        <fullName evidence="8">Tetratricopeptide repeat protein</fullName>
    </recommendedName>
</protein>
<dbReference type="SUPFAM" id="SSF48452">
    <property type="entry name" value="TPR-like"/>
    <property type="match status" value="1"/>
</dbReference>
<keyword evidence="2 3" id="KW-0802">TPR repeat</keyword>
<evidence type="ECO:0000313" key="6">
    <source>
        <dbReference type="Proteomes" id="UP000663856"/>
    </source>
</evidence>
<comment type="caution">
    <text evidence="4">The sequence shown here is derived from an EMBL/GenBank/DDBJ whole genome shotgun (WGS) entry which is preliminary data.</text>
</comment>
<dbReference type="PANTHER" id="PTHR45641">
    <property type="entry name" value="TETRATRICOPEPTIDE REPEAT PROTEIN (AFU_ORTHOLOGUE AFUA_6G03870)"/>
    <property type="match status" value="1"/>
</dbReference>
<dbReference type="InterPro" id="IPR011990">
    <property type="entry name" value="TPR-like_helical_dom_sf"/>
</dbReference>
<feature type="repeat" description="TPR" evidence="3">
    <location>
        <begin position="117"/>
        <end position="150"/>
    </location>
</feature>
<evidence type="ECO:0000313" key="7">
    <source>
        <dbReference type="Proteomes" id="UP000663866"/>
    </source>
</evidence>
<name>A0A816X6U0_9BILA</name>
<reference evidence="4" key="1">
    <citation type="submission" date="2021-02" db="EMBL/GenBank/DDBJ databases">
        <authorList>
            <person name="Nowell W R."/>
        </authorList>
    </citation>
    <scope>NUCLEOTIDE SEQUENCE</scope>
</reference>
<evidence type="ECO:0000313" key="4">
    <source>
        <dbReference type="EMBL" id="CAF2142537.1"/>
    </source>
</evidence>
<dbReference type="SMART" id="SM00028">
    <property type="entry name" value="TPR"/>
    <property type="match status" value="4"/>
</dbReference>
<evidence type="ECO:0008006" key="8">
    <source>
        <dbReference type="Google" id="ProtNLM"/>
    </source>
</evidence>
<dbReference type="Pfam" id="PF13424">
    <property type="entry name" value="TPR_12"/>
    <property type="match status" value="2"/>
</dbReference>
<accession>A0A816X6U0</accession>
<dbReference type="PROSITE" id="PS50293">
    <property type="entry name" value="TPR_REGION"/>
    <property type="match status" value="1"/>
</dbReference>
<dbReference type="PANTHER" id="PTHR45641:SF19">
    <property type="entry name" value="NEPHROCYSTIN-3"/>
    <property type="match status" value="1"/>
</dbReference>
<gene>
    <name evidence="5" type="ORF">OVN521_LOCUS12070</name>
    <name evidence="4" type="ORF">WKI299_LOCUS28658</name>
</gene>
<dbReference type="PROSITE" id="PS50005">
    <property type="entry name" value="TPR"/>
    <property type="match status" value="2"/>
</dbReference>
<keyword evidence="1" id="KW-0677">Repeat</keyword>
<dbReference type="Gene3D" id="1.25.40.10">
    <property type="entry name" value="Tetratricopeptide repeat domain"/>
    <property type="match status" value="1"/>
</dbReference>
<evidence type="ECO:0000256" key="3">
    <source>
        <dbReference type="PROSITE-ProRule" id="PRU00339"/>
    </source>
</evidence>
<organism evidence="4 6">
    <name type="scientific">Rotaria magnacalcarata</name>
    <dbReference type="NCBI Taxonomy" id="392030"/>
    <lineage>
        <taxon>Eukaryota</taxon>
        <taxon>Metazoa</taxon>
        <taxon>Spiralia</taxon>
        <taxon>Gnathifera</taxon>
        <taxon>Rotifera</taxon>
        <taxon>Eurotatoria</taxon>
        <taxon>Bdelloidea</taxon>
        <taxon>Philodinida</taxon>
        <taxon>Philodinidae</taxon>
        <taxon>Rotaria</taxon>
    </lineage>
</organism>
<dbReference type="AlphaFoldDB" id="A0A816X6U0"/>
<keyword evidence="7" id="KW-1185">Reference proteome</keyword>